<accession>A0A7C8JSH7</accession>
<reference evidence="3 4" key="1">
    <citation type="submission" date="2019-06" db="EMBL/GenBank/DDBJ databases">
        <authorList>
            <person name="Palmer J.M."/>
        </authorList>
    </citation>
    <scope>NUCLEOTIDE SEQUENCE [LARGE SCALE GENOMIC DNA]</scope>
    <source>
        <strain evidence="3 4">TWF703</strain>
    </source>
</reference>
<dbReference type="Gene3D" id="3.40.50.410">
    <property type="entry name" value="von Willebrand factor, type A domain"/>
    <property type="match status" value="1"/>
</dbReference>
<dbReference type="InterPro" id="IPR036465">
    <property type="entry name" value="vWFA_dom_sf"/>
</dbReference>
<dbReference type="Proteomes" id="UP000480548">
    <property type="component" value="Unassembled WGS sequence"/>
</dbReference>
<evidence type="ECO:0000313" key="3">
    <source>
        <dbReference type="EMBL" id="KAF3140307.1"/>
    </source>
</evidence>
<organism evidence="3 4">
    <name type="scientific">Orbilia oligospora</name>
    <name type="common">Nematode-trapping fungus</name>
    <name type="synonym">Arthrobotrys oligospora</name>
    <dbReference type="NCBI Taxonomy" id="2813651"/>
    <lineage>
        <taxon>Eukaryota</taxon>
        <taxon>Fungi</taxon>
        <taxon>Dikarya</taxon>
        <taxon>Ascomycota</taxon>
        <taxon>Pezizomycotina</taxon>
        <taxon>Orbiliomycetes</taxon>
        <taxon>Orbiliales</taxon>
        <taxon>Orbiliaceae</taxon>
        <taxon>Orbilia</taxon>
    </lineage>
</organism>
<dbReference type="InterPro" id="IPR011205">
    <property type="entry name" value="UCP015417_vWA"/>
</dbReference>
<dbReference type="PIRSF" id="PIRSF015417">
    <property type="entry name" value="T31B5_30_vWA"/>
    <property type="match status" value="1"/>
</dbReference>
<dbReference type="AlphaFoldDB" id="A0A7C8JSH7"/>
<feature type="domain" description="DUF2828" evidence="1">
    <location>
        <begin position="241"/>
        <end position="507"/>
    </location>
</feature>
<feature type="domain" description="DUF2828" evidence="1">
    <location>
        <begin position="98"/>
        <end position="225"/>
    </location>
</feature>
<dbReference type="InterPro" id="IPR056690">
    <property type="entry name" value="DUF7788"/>
</dbReference>
<dbReference type="Pfam" id="PF11443">
    <property type="entry name" value="DUF2828"/>
    <property type="match status" value="2"/>
</dbReference>
<evidence type="ECO:0000259" key="2">
    <source>
        <dbReference type="Pfam" id="PF25043"/>
    </source>
</evidence>
<feature type="domain" description="DUF7788" evidence="2">
    <location>
        <begin position="509"/>
        <end position="744"/>
    </location>
</feature>
<sequence>MSPSVSAFSLRMLRRRLITPVNRLIYRFTMNPNPRSSPAFTSQTITLPHLPELYKSNFLDILLPAPAEDPVAAIKNAPPASENPMISALEDIGNQVRTENDAPALRSTKSPLLDAFHRPTAYQPSDQIGKLFEAAWEEDPEITLRIIFYLRSIHDGKNDRKLFYKAWSWLYANHPRTAIGNLHKLVEPVCERKLRKGDERQLPGMSHGYWKDLLNILCLVATNRLGLSVHYNHGWGSRVWKLSNVPCRQDQQNDRYQYLCKKLSEDPKFKALYIAVARLFVDQLVSDASLQDKLESTTDPNVRSELNWQISLAGKWAPTPGCSHDRITNISTAIAQLLHSGREPQPWIYPSSLSNFDHTEPLSVEQARTLRSYLQRWFLQPLRTQSKCPEPLMSANKWSSINYSHVPSVCMSNNSKRFMKHDYERFSTYMFNVSIGKKTIAGATLLPHEILMRLMEYDIDLNLVDKEKAEKEDGVDRLTKKFLETQIAVASAQWNTLVDRLRQSGSIENSIAVCDVSGSMGLLNEYKERKDPKPLFPALAMSILLATLAKPPFDKGFITFSANPEYVKLNELAGMANNMRKMVGTSWSMNTDLQKVFTELLLPLAKKHDVRKEDMIKRLFVFSDMQFDAGTVDYYNKLAGEKWGTTYDTIKKEYEAAGYDVPEIVYWDLGKADTVEVNADREGVAMMKGFSAGMMKVFLGEQEGEEDAMLVDIDSKEEGDLVAVGGMEAKKDAMTPIGIMKKAVMNKSFDGLAVLD</sequence>
<dbReference type="SUPFAM" id="SSF53300">
    <property type="entry name" value="vWA-like"/>
    <property type="match status" value="1"/>
</dbReference>
<dbReference type="EMBL" id="WIQZ01000017">
    <property type="protein sequence ID" value="KAF3140307.1"/>
    <property type="molecule type" value="Genomic_DNA"/>
</dbReference>
<comment type="caution">
    <text evidence="3">The sequence shown here is derived from an EMBL/GenBank/DDBJ whole genome shotgun (WGS) entry which is preliminary data.</text>
</comment>
<dbReference type="PANTHER" id="PTHR31373:SF27">
    <property type="entry name" value="TROVE DOMAIN-CONTAINING PROTEIN"/>
    <property type="match status" value="1"/>
</dbReference>
<evidence type="ECO:0000259" key="1">
    <source>
        <dbReference type="Pfam" id="PF11443"/>
    </source>
</evidence>
<evidence type="ECO:0000313" key="4">
    <source>
        <dbReference type="Proteomes" id="UP000480548"/>
    </source>
</evidence>
<dbReference type="InterPro" id="IPR058580">
    <property type="entry name" value="DUF2828"/>
</dbReference>
<protein>
    <recommendedName>
        <fullName evidence="5">VWFA domain-containing protein</fullName>
    </recommendedName>
</protein>
<name>A0A7C8JSH7_ORBOL</name>
<evidence type="ECO:0008006" key="5">
    <source>
        <dbReference type="Google" id="ProtNLM"/>
    </source>
</evidence>
<gene>
    <name evidence="3" type="ORF">TWF703_003180</name>
</gene>
<dbReference type="Pfam" id="PF25043">
    <property type="entry name" value="DUF7788"/>
    <property type="match status" value="1"/>
</dbReference>
<proteinExistence type="predicted"/>
<dbReference type="PANTHER" id="PTHR31373">
    <property type="entry name" value="OS06G0652100 PROTEIN"/>
    <property type="match status" value="1"/>
</dbReference>